<accession>A0ABY4B465</accession>
<name>A0ABY4B465_9BACT</name>
<organism evidence="1 2">
    <name type="scientific">Hymenobacter monticola</name>
    <dbReference type="NCBI Taxonomy" id="1705399"/>
    <lineage>
        <taxon>Bacteria</taxon>
        <taxon>Pseudomonadati</taxon>
        <taxon>Bacteroidota</taxon>
        <taxon>Cytophagia</taxon>
        <taxon>Cytophagales</taxon>
        <taxon>Hymenobacteraceae</taxon>
        <taxon>Hymenobacter</taxon>
    </lineage>
</organism>
<dbReference type="EMBL" id="CP094534">
    <property type="protein sequence ID" value="UOE32831.1"/>
    <property type="molecule type" value="Genomic_DNA"/>
</dbReference>
<gene>
    <name evidence="1" type="ORF">MTP16_17055</name>
</gene>
<evidence type="ECO:0000313" key="2">
    <source>
        <dbReference type="Proteomes" id="UP000831390"/>
    </source>
</evidence>
<keyword evidence="2" id="KW-1185">Reference proteome</keyword>
<sequence>MPIIQPTIEKIEVQLSDRIFNDTIIKQVAIFTRLEHRQHPETKVCSALVDVLVKSYSNDNGVNGIHLHDKGVYDRTVPLVADNNTVVRATTGEIVSINPMPFPNQAWKIAVDAIAENQDVMYQGDFFWMLRESQEINIGGLIRQHILAADQMGKFA</sequence>
<evidence type="ECO:0000313" key="1">
    <source>
        <dbReference type="EMBL" id="UOE32831.1"/>
    </source>
</evidence>
<dbReference type="Proteomes" id="UP000831390">
    <property type="component" value="Chromosome"/>
</dbReference>
<reference evidence="1 2" key="1">
    <citation type="submission" date="2022-03" db="EMBL/GenBank/DDBJ databases">
        <title>Hymenobactersp. isolated from the air.</title>
        <authorList>
            <person name="Won M."/>
            <person name="Kwon S.-W."/>
        </authorList>
    </citation>
    <scope>NUCLEOTIDE SEQUENCE [LARGE SCALE GENOMIC DNA]</scope>
    <source>
        <strain evidence="1 2">KACC 22596</strain>
    </source>
</reference>
<proteinExistence type="predicted"/>
<dbReference type="RefSeq" id="WP_243512087.1">
    <property type="nucleotide sequence ID" value="NZ_CP094534.1"/>
</dbReference>
<protein>
    <submittedName>
        <fullName evidence="1">Uncharacterized protein</fullName>
    </submittedName>
</protein>